<dbReference type="PROSITE" id="PS51421">
    <property type="entry name" value="RAS"/>
    <property type="match status" value="1"/>
</dbReference>
<evidence type="ECO:0000313" key="10">
    <source>
        <dbReference type="EMBL" id="GHJ85781.1"/>
    </source>
</evidence>
<proteinExistence type="inferred from homology"/>
<dbReference type="GO" id="GO:0003924">
    <property type="term" value="F:GTPase activity"/>
    <property type="evidence" value="ECO:0007669"/>
    <property type="project" value="InterPro"/>
</dbReference>
<gene>
    <name evidence="10" type="ORF">NliqN6_2183</name>
</gene>
<evidence type="ECO:0000256" key="9">
    <source>
        <dbReference type="ARBA" id="ARBA00023289"/>
    </source>
</evidence>
<evidence type="ECO:0000256" key="5">
    <source>
        <dbReference type="ARBA" id="ARBA00022741"/>
    </source>
</evidence>
<keyword evidence="9" id="KW-0636">Prenylation</keyword>
<dbReference type="PANTHER" id="PTHR24072">
    <property type="entry name" value="RHO FAMILY GTPASE"/>
    <property type="match status" value="1"/>
</dbReference>
<dbReference type="GO" id="GO:0005525">
    <property type="term" value="F:GTP binding"/>
    <property type="evidence" value="ECO:0007669"/>
    <property type="project" value="UniProtKB-KW"/>
</dbReference>
<dbReference type="AlphaFoldDB" id="A0A8H3YFK3"/>
<dbReference type="InterPro" id="IPR005225">
    <property type="entry name" value="Small_GTP-bd"/>
</dbReference>
<evidence type="ECO:0000256" key="7">
    <source>
        <dbReference type="ARBA" id="ARBA00023136"/>
    </source>
</evidence>
<evidence type="ECO:0000256" key="8">
    <source>
        <dbReference type="ARBA" id="ARBA00023288"/>
    </source>
</evidence>
<dbReference type="InterPro" id="IPR027417">
    <property type="entry name" value="P-loop_NTPase"/>
</dbReference>
<dbReference type="Pfam" id="PF00071">
    <property type="entry name" value="Ras"/>
    <property type="match status" value="1"/>
</dbReference>
<dbReference type="EMBL" id="BLZA01000013">
    <property type="protein sequence ID" value="GHJ85781.1"/>
    <property type="molecule type" value="Genomic_DNA"/>
</dbReference>
<reference evidence="10" key="1">
    <citation type="submission" date="2020-07" db="EMBL/GenBank/DDBJ databases">
        <title>Draft Genome Sequence of a Deep-Sea Yeast, Naganishia (Cryptococcus) liquefaciens strain N6.</title>
        <authorList>
            <person name="Han Y.W."/>
            <person name="Kajitani R."/>
            <person name="Morimoto H."/>
            <person name="Parhat M."/>
            <person name="Tsubouchi H."/>
            <person name="Bakenova O."/>
            <person name="Ogata M."/>
            <person name="Argunhan B."/>
            <person name="Aoki R."/>
            <person name="Kajiwara S."/>
            <person name="Itoh T."/>
            <person name="Iwasaki H."/>
        </authorList>
    </citation>
    <scope>NUCLEOTIDE SEQUENCE</scope>
    <source>
        <strain evidence="10">N6</strain>
    </source>
</reference>
<dbReference type="PRINTS" id="PR00449">
    <property type="entry name" value="RASTRNSFRMNG"/>
</dbReference>
<keyword evidence="6" id="KW-0342">GTP-binding</keyword>
<sequence>MSARPDYTRKLVVVGDGGCGKTCLLTVFASGRFPQEYVPTVFENTTKTVACPTDPGKRLEWSLWDTAGQEEFDRIRPLSYQEVAVVVVVFAVNYRASLGNVGDKWYPEISHFTPHTPTLLVGTKIDTRHSQTELSLMRTQGQAPVTPEEGAAVAREIGAKAYLECSAMTGEGVARVFEEAWRVCARTGMGVRKRGQGEKRKCVVL</sequence>
<dbReference type="SUPFAM" id="SSF52540">
    <property type="entry name" value="P-loop containing nucleoside triphosphate hydrolases"/>
    <property type="match status" value="1"/>
</dbReference>
<comment type="subcellular location">
    <subcellularLocation>
        <location evidence="1">Cell membrane</location>
        <topology evidence="1">Lipid-anchor</topology>
        <orientation evidence="1">Cytoplasmic side</orientation>
    </subcellularLocation>
</comment>
<accession>A0A8H3YFK3</accession>
<dbReference type="InterPro" id="IPR001806">
    <property type="entry name" value="Small_GTPase"/>
</dbReference>
<keyword evidence="8" id="KW-0449">Lipoprotein</keyword>
<dbReference type="OrthoDB" id="8830751at2759"/>
<keyword evidence="11" id="KW-1185">Reference proteome</keyword>
<dbReference type="FunFam" id="3.40.50.300:FF:000983">
    <property type="entry name" value="Rho family GTPase"/>
    <property type="match status" value="1"/>
</dbReference>
<organism evidence="10 11">
    <name type="scientific">Naganishia liquefaciens</name>
    <dbReference type="NCBI Taxonomy" id="104408"/>
    <lineage>
        <taxon>Eukaryota</taxon>
        <taxon>Fungi</taxon>
        <taxon>Dikarya</taxon>
        <taxon>Basidiomycota</taxon>
        <taxon>Agaricomycotina</taxon>
        <taxon>Tremellomycetes</taxon>
        <taxon>Filobasidiales</taxon>
        <taxon>Filobasidiaceae</taxon>
        <taxon>Naganishia</taxon>
    </lineage>
</organism>
<evidence type="ECO:0000256" key="6">
    <source>
        <dbReference type="ARBA" id="ARBA00023134"/>
    </source>
</evidence>
<keyword evidence="7" id="KW-0472">Membrane</keyword>
<evidence type="ECO:0000256" key="2">
    <source>
        <dbReference type="ARBA" id="ARBA00010142"/>
    </source>
</evidence>
<dbReference type="NCBIfam" id="TIGR00231">
    <property type="entry name" value="small_GTP"/>
    <property type="match status" value="1"/>
</dbReference>
<dbReference type="Gene3D" id="3.40.50.300">
    <property type="entry name" value="P-loop containing nucleotide triphosphate hydrolases"/>
    <property type="match status" value="1"/>
</dbReference>
<name>A0A8H3YFK3_9TREE</name>
<dbReference type="SMART" id="SM00174">
    <property type="entry name" value="RHO"/>
    <property type="match status" value="1"/>
</dbReference>
<dbReference type="Proteomes" id="UP000620104">
    <property type="component" value="Unassembled WGS sequence"/>
</dbReference>
<keyword evidence="3" id="KW-1003">Cell membrane</keyword>
<evidence type="ECO:0000313" key="11">
    <source>
        <dbReference type="Proteomes" id="UP000620104"/>
    </source>
</evidence>
<evidence type="ECO:0000256" key="3">
    <source>
        <dbReference type="ARBA" id="ARBA00022475"/>
    </source>
</evidence>
<evidence type="ECO:0000256" key="1">
    <source>
        <dbReference type="ARBA" id="ARBA00004342"/>
    </source>
</evidence>
<dbReference type="PROSITE" id="PS51420">
    <property type="entry name" value="RHO"/>
    <property type="match status" value="1"/>
</dbReference>
<dbReference type="PROSITE" id="PS51419">
    <property type="entry name" value="RAB"/>
    <property type="match status" value="1"/>
</dbReference>
<dbReference type="SMART" id="SM00173">
    <property type="entry name" value="RAS"/>
    <property type="match status" value="1"/>
</dbReference>
<dbReference type="GO" id="GO:0005886">
    <property type="term" value="C:plasma membrane"/>
    <property type="evidence" value="ECO:0007669"/>
    <property type="project" value="UniProtKB-SubCell"/>
</dbReference>
<keyword evidence="4" id="KW-0488">Methylation</keyword>
<dbReference type="SMART" id="SM00175">
    <property type="entry name" value="RAB"/>
    <property type="match status" value="1"/>
</dbReference>
<dbReference type="GO" id="GO:0007264">
    <property type="term" value="P:small GTPase-mediated signal transduction"/>
    <property type="evidence" value="ECO:0007669"/>
    <property type="project" value="InterPro"/>
</dbReference>
<comment type="similarity">
    <text evidence="2">Belongs to the small GTPase superfamily. Rho family.</text>
</comment>
<dbReference type="InterPro" id="IPR003578">
    <property type="entry name" value="Small_GTPase_Rho"/>
</dbReference>
<protein>
    <submittedName>
        <fullName evidence="10">Uncharacterized protein</fullName>
    </submittedName>
</protein>
<evidence type="ECO:0000256" key="4">
    <source>
        <dbReference type="ARBA" id="ARBA00022481"/>
    </source>
</evidence>
<keyword evidence="5" id="KW-0547">Nucleotide-binding</keyword>
<comment type="caution">
    <text evidence="10">The sequence shown here is derived from an EMBL/GenBank/DDBJ whole genome shotgun (WGS) entry which is preliminary data.</text>
</comment>